<evidence type="ECO:0000313" key="7">
    <source>
        <dbReference type="Proteomes" id="UP000515126"/>
    </source>
</evidence>
<sequence length="580" mass="65729">MEVVKALPFIVFFSYSKCESLQTSLLHAARQHVSGQDHLEENLGVSVSIMVAQFLQDAAYDQVQTIAKELLNLAEKCKRLKRESPSECAHQLVAAFLTHICNNQGLLNSHVFTDCCKMKTAARLRCFLSYKKDDADSHDTPLIPRPELTCEVAEENNVSLKERFSYEISRRHPFLYGPTILTMSACYETAVQSCCQEENKTECLRTKLEPIRKYIRGISARHHHLCEIGTKFNEKVASAVELILLTKKQPQANFPEIAKLTMDVKNLHETCCEGNTLACALGRRQLMSYTCSNQAILSSKFAECCEQPEPFRGECIINSENDDKPDLSPLLLTRFTEDWSVCQQFSSNQDSFLQEFLYEYSRRHLELAVPVILRVFETYKRVLEKCCKLENSLECHQPGKAPQLSAQELVVFVKKMAAVARGCCPLRDELQLACVEDQTKLILGELCRRHGGKPVNAGVGHCCDDSYAFRKPCFDDLRVDGTYISPPLSCDQAISLEEDLCQAQDEELQMEKQKLLSTLVKQKPHAAEDVFRSIGENFVQLVEKCCQAQRRDVCFQEEGLQLITRCQSLLEASSSQSRLM</sequence>
<dbReference type="CDD" id="cd00015">
    <property type="entry name" value="ALBUMIN"/>
    <property type="match status" value="1"/>
</dbReference>
<dbReference type="PRINTS" id="PR00802">
    <property type="entry name" value="SERUMALBUMIN"/>
</dbReference>
<accession>A0A6P7R7N2</accession>
<dbReference type="SUPFAM" id="SSF48552">
    <property type="entry name" value="Serum albumin-like"/>
    <property type="match status" value="3"/>
</dbReference>
<dbReference type="Pfam" id="PF00273">
    <property type="entry name" value="Serum_albumin"/>
    <property type="match status" value="3"/>
</dbReference>
<proteinExistence type="predicted"/>
<dbReference type="Gene3D" id="1.10.246.10">
    <property type="match status" value="6"/>
</dbReference>
<dbReference type="Proteomes" id="UP000515126">
    <property type="component" value="Chromosome 5"/>
</dbReference>
<dbReference type="PROSITE" id="PS51438">
    <property type="entry name" value="ALBUMIN_2"/>
    <property type="match status" value="3"/>
</dbReference>
<evidence type="ECO:0000259" key="6">
    <source>
        <dbReference type="PROSITE" id="PS51438"/>
    </source>
</evidence>
<gene>
    <name evidence="8" type="primary">LOC110294754</name>
</gene>
<comment type="subcellular location">
    <subcellularLocation>
        <location evidence="1">Secreted</location>
    </subcellularLocation>
</comment>
<organism evidence="7 8">
    <name type="scientific">Mus caroli</name>
    <name type="common">Ryukyu mouse</name>
    <name type="synonym">Ricefield mouse</name>
    <dbReference type="NCBI Taxonomy" id="10089"/>
    <lineage>
        <taxon>Eukaryota</taxon>
        <taxon>Metazoa</taxon>
        <taxon>Chordata</taxon>
        <taxon>Craniata</taxon>
        <taxon>Vertebrata</taxon>
        <taxon>Euteleostomi</taxon>
        <taxon>Mammalia</taxon>
        <taxon>Eutheria</taxon>
        <taxon>Euarchontoglires</taxon>
        <taxon>Glires</taxon>
        <taxon>Rodentia</taxon>
        <taxon>Myomorpha</taxon>
        <taxon>Muroidea</taxon>
        <taxon>Muridae</taxon>
        <taxon>Murinae</taxon>
        <taxon>Mus</taxon>
        <taxon>Mus</taxon>
    </lineage>
</organism>
<evidence type="ECO:0000256" key="4">
    <source>
        <dbReference type="ARBA" id="ARBA00022737"/>
    </source>
</evidence>
<keyword evidence="4" id="KW-0677">Repeat</keyword>
<keyword evidence="3" id="KW-0732">Signal</keyword>
<keyword evidence="2" id="KW-0964">Secreted</keyword>
<protein>
    <submittedName>
        <fullName evidence="8">Alpha-fetoprotein-like isoform X5</fullName>
    </submittedName>
</protein>
<evidence type="ECO:0000256" key="1">
    <source>
        <dbReference type="ARBA" id="ARBA00004613"/>
    </source>
</evidence>
<dbReference type="GO" id="GO:0072562">
    <property type="term" value="C:blood microparticle"/>
    <property type="evidence" value="ECO:0007669"/>
    <property type="project" value="TreeGrafter"/>
</dbReference>
<dbReference type="InterPro" id="IPR020858">
    <property type="entry name" value="Serum_albumin-like"/>
</dbReference>
<feature type="domain" description="Albumin" evidence="6">
    <location>
        <begin position="406"/>
        <end position="564"/>
    </location>
</feature>
<keyword evidence="7" id="KW-1185">Reference proteome</keyword>
<dbReference type="InterPro" id="IPR020857">
    <property type="entry name" value="Serum_albumin_CS"/>
</dbReference>
<dbReference type="PROSITE" id="PS00212">
    <property type="entry name" value="ALBUMIN_1"/>
    <property type="match status" value="2"/>
</dbReference>
<evidence type="ECO:0000256" key="3">
    <source>
        <dbReference type="ARBA" id="ARBA00022729"/>
    </source>
</evidence>
<evidence type="ECO:0000256" key="5">
    <source>
        <dbReference type="ARBA" id="ARBA00023157"/>
    </source>
</evidence>
<dbReference type="SMART" id="SM00103">
    <property type="entry name" value="ALBUMIN"/>
    <property type="match status" value="3"/>
</dbReference>
<dbReference type="InterPro" id="IPR000264">
    <property type="entry name" value="ALB/AFP/VDB"/>
</dbReference>
<feature type="domain" description="Albumin" evidence="6">
    <location>
        <begin position="213"/>
        <end position="405"/>
    </location>
</feature>
<dbReference type="InterPro" id="IPR021177">
    <property type="entry name" value="Serum_albumin/AFP/Afamin"/>
</dbReference>
<dbReference type="AlphaFoldDB" id="A0A6P7R7N2"/>
<dbReference type="PRINTS" id="PR00803">
    <property type="entry name" value="AFETOPROTEIN"/>
</dbReference>
<dbReference type="GeneID" id="110294754"/>
<evidence type="ECO:0000313" key="8">
    <source>
        <dbReference type="RefSeq" id="XP_029332925.1"/>
    </source>
</evidence>
<dbReference type="GO" id="GO:0036094">
    <property type="term" value="F:small molecule binding"/>
    <property type="evidence" value="ECO:0007669"/>
    <property type="project" value="TreeGrafter"/>
</dbReference>
<dbReference type="PANTHER" id="PTHR11385:SF12">
    <property type="entry name" value="ALBUMIN SUPERFAMILY MEMBER 1"/>
    <property type="match status" value="1"/>
</dbReference>
<dbReference type="PANTHER" id="PTHR11385">
    <property type="entry name" value="SERUM ALBUMIN-RELATED"/>
    <property type="match status" value="1"/>
</dbReference>
<keyword evidence="5" id="KW-1015">Disulfide bond</keyword>
<evidence type="ECO:0000256" key="2">
    <source>
        <dbReference type="ARBA" id="ARBA00022525"/>
    </source>
</evidence>
<dbReference type="RefSeq" id="XP_029332925.1">
    <property type="nucleotide sequence ID" value="XM_029477065.1"/>
</dbReference>
<dbReference type="InterPro" id="IPR014760">
    <property type="entry name" value="Serum_albumin_N"/>
</dbReference>
<feature type="domain" description="Albumin" evidence="6">
    <location>
        <begin position="19"/>
        <end position="212"/>
    </location>
</feature>
<reference evidence="8" key="1">
    <citation type="submission" date="2025-08" db="UniProtKB">
        <authorList>
            <consortium name="RefSeq"/>
        </authorList>
    </citation>
    <scope>IDENTIFICATION</scope>
</reference>
<dbReference type="GO" id="GO:0005737">
    <property type="term" value="C:cytoplasm"/>
    <property type="evidence" value="ECO:0007669"/>
    <property type="project" value="TreeGrafter"/>
</dbReference>
<name>A0A6P7R7N2_MUSCR</name>